<reference evidence="3 4" key="1">
    <citation type="journal article" date="2022" name="Nat. Plants">
        <title>Genomes of leafy and leafless Platanthera orchids illuminate the evolution of mycoheterotrophy.</title>
        <authorList>
            <person name="Li M.H."/>
            <person name="Liu K.W."/>
            <person name="Li Z."/>
            <person name="Lu H.C."/>
            <person name="Ye Q.L."/>
            <person name="Zhang D."/>
            <person name="Wang J.Y."/>
            <person name="Li Y.F."/>
            <person name="Zhong Z.M."/>
            <person name="Liu X."/>
            <person name="Yu X."/>
            <person name="Liu D.K."/>
            <person name="Tu X.D."/>
            <person name="Liu B."/>
            <person name="Hao Y."/>
            <person name="Liao X.Y."/>
            <person name="Jiang Y.T."/>
            <person name="Sun W.H."/>
            <person name="Chen J."/>
            <person name="Chen Y.Q."/>
            <person name="Ai Y."/>
            <person name="Zhai J.W."/>
            <person name="Wu S.S."/>
            <person name="Zhou Z."/>
            <person name="Hsiao Y.Y."/>
            <person name="Wu W.L."/>
            <person name="Chen Y.Y."/>
            <person name="Lin Y.F."/>
            <person name="Hsu J.L."/>
            <person name="Li C.Y."/>
            <person name="Wang Z.W."/>
            <person name="Zhao X."/>
            <person name="Zhong W.Y."/>
            <person name="Ma X.K."/>
            <person name="Ma L."/>
            <person name="Huang J."/>
            <person name="Chen G.Z."/>
            <person name="Huang M.Z."/>
            <person name="Huang L."/>
            <person name="Peng D.H."/>
            <person name="Luo Y.B."/>
            <person name="Zou S.Q."/>
            <person name="Chen S.P."/>
            <person name="Lan S."/>
            <person name="Tsai W.C."/>
            <person name="Van de Peer Y."/>
            <person name="Liu Z.J."/>
        </authorList>
    </citation>
    <scope>NUCLEOTIDE SEQUENCE [LARGE SCALE GENOMIC DNA]</scope>
    <source>
        <strain evidence="3">Lor287</strain>
    </source>
</reference>
<evidence type="ECO:0000256" key="2">
    <source>
        <dbReference type="SAM" id="Phobius"/>
    </source>
</evidence>
<organism evidence="3 4">
    <name type="scientific">Platanthera zijinensis</name>
    <dbReference type="NCBI Taxonomy" id="2320716"/>
    <lineage>
        <taxon>Eukaryota</taxon>
        <taxon>Viridiplantae</taxon>
        <taxon>Streptophyta</taxon>
        <taxon>Embryophyta</taxon>
        <taxon>Tracheophyta</taxon>
        <taxon>Spermatophyta</taxon>
        <taxon>Magnoliopsida</taxon>
        <taxon>Liliopsida</taxon>
        <taxon>Asparagales</taxon>
        <taxon>Orchidaceae</taxon>
        <taxon>Orchidoideae</taxon>
        <taxon>Orchideae</taxon>
        <taxon>Orchidinae</taxon>
        <taxon>Platanthera</taxon>
    </lineage>
</organism>
<name>A0AAP0BXN4_9ASPA</name>
<evidence type="ECO:0000313" key="4">
    <source>
        <dbReference type="Proteomes" id="UP001418222"/>
    </source>
</evidence>
<feature type="region of interest" description="Disordered" evidence="1">
    <location>
        <begin position="56"/>
        <end position="76"/>
    </location>
</feature>
<gene>
    <name evidence="3" type="ORF">KSP39_PZI002268</name>
</gene>
<sequence>MAVGEDTAIYTGEVGEQVQAAISLRSLEYIYSDLQHGQHAGKHGAQQHIIKSEINSDLQHSRSSSPTSLPSKGAATTHNAFKSSTQHITSSPIRFSCFTPLPGSFSSHPPGSFSSRPLRHHCWKLLPAAVLYLHIRCAITAGSFSPPISFLFFVFFPIFIVFFQTSSLFSALGQALYFGKTCLPSAVNTIVRLAAAGSPATGLPALAGVRADEPRAADGCGLANHRCIKKLQHYRSASTSTSPGWPVVGEPAAAGRPAVMQHYSREVCVARIFRISALNTATVGFNPTTTVLSAGKKIVANTVGRSTTAGSPATDRPALVSVRVDDPREAGEPAVAGLPAVLQHYSRVTVGCGFAGHGLSDASSPATGRCGFVSFEADEPTTTGGLRTRSCRSPLCYRRSVITYTVARKMLYSR</sequence>
<accession>A0AAP0BXN4</accession>
<dbReference type="EMBL" id="JBBWWQ010000002">
    <property type="protein sequence ID" value="KAK8953881.1"/>
    <property type="molecule type" value="Genomic_DNA"/>
</dbReference>
<keyword evidence="2" id="KW-0472">Membrane</keyword>
<feature type="compositionally biased region" description="Low complexity" evidence="1">
    <location>
        <begin position="61"/>
        <end position="71"/>
    </location>
</feature>
<protein>
    <submittedName>
        <fullName evidence="3">Uncharacterized protein</fullName>
    </submittedName>
</protein>
<comment type="caution">
    <text evidence="3">The sequence shown here is derived from an EMBL/GenBank/DDBJ whole genome shotgun (WGS) entry which is preliminary data.</text>
</comment>
<evidence type="ECO:0000256" key="1">
    <source>
        <dbReference type="SAM" id="MobiDB-lite"/>
    </source>
</evidence>
<proteinExistence type="predicted"/>
<feature type="transmembrane region" description="Helical" evidence="2">
    <location>
        <begin position="150"/>
        <end position="172"/>
    </location>
</feature>
<evidence type="ECO:0000313" key="3">
    <source>
        <dbReference type="EMBL" id="KAK8953881.1"/>
    </source>
</evidence>
<keyword evidence="4" id="KW-1185">Reference proteome</keyword>
<dbReference type="AlphaFoldDB" id="A0AAP0BXN4"/>
<keyword evidence="2" id="KW-0812">Transmembrane</keyword>
<dbReference type="Proteomes" id="UP001418222">
    <property type="component" value="Unassembled WGS sequence"/>
</dbReference>
<keyword evidence="2" id="KW-1133">Transmembrane helix</keyword>